<dbReference type="PANTHER" id="PTHR12242">
    <property type="entry name" value="OS02G0130600 PROTEIN-RELATED"/>
    <property type="match status" value="1"/>
</dbReference>
<feature type="transmembrane region" description="Helical" evidence="1">
    <location>
        <begin position="30"/>
        <end position="53"/>
    </location>
</feature>
<keyword evidence="1" id="KW-0472">Membrane</keyword>
<dbReference type="PANTHER" id="PTHR12242:SF1">
    <property type="entry name" value="MYND-TYPE DOMAIN-CONTAINING PROTEIN"/>
    <property type="match status" value="1"/>
</dbReference>
<protein>
    <recommendedName>
        <fullName evidence="4">FAR-17a/AIG1-like protein</fullName>
    </recommendedName>
</protein>
<feature type="transmembrane region" description="Helical" evidence="1">
    <location>
        <begin position="172"/>
        <end position="192"/>
    </location>
</feature>
<comment type="caution">
    <text evidence="2">The sequence shown here is derived from an EMBL/GenBank/DDBJ whole genome shotgun (WGS) entry which is preliminary data.</text>
</comment>
<feature type="transmembrane region" description="Helical" evidence="1">
    <location>
        <begin position="106"/>
        <end position="130"/>
    </location>
</feature>
<reference evidence="2" key="1">
    <citation type="submission" date="2020-01" db="EMBL/GenBank/DDBJ databases">
        <authorList>
            <consortium name="DOE Joint Genome Institute"/>
            <person name="Haridas S."/>
            <person name="Albert R."/>
            <person name="Binder M."/>
            <person name="Bloem J."/>
            <person name="Labutti K."/>
            <person name="Salamov A."/>
            <person name="Andreopoulos B."/>
            <person name="Baker S.E."/>
            <person name="Barry K."/>
            <person name="Bills G."/>
            <person name="Bluhm B.H."/>
            <person name="Cannon C."/>
            <person name="Castanera R."/>
            <person name="Culley D.E."/>
            <person name="Daum C."/>
            <person name="Ezra D."/>
            <person name="Gonzalez J.B."/>
            <person name="Henrissat B."/>
            <person name="Kuo A."/>
            <person name="Liang C."/>
            <person name="Lipzen A."/>
            <person name="Lutzoni F."/>
            <person name="Magnuson J."/>
            <person name="Mondo S."/>
            <person name="Nolan M."/>
            <person name="Ohm R."/>
            <person name="Pangilinan J."/>
            <person name="Park H.-J."/>
            <person name="Ramirez L."/>
            <person name="Alfaro M."/>
            <person name="Sun H."/>
            <person name="Tritt A."/>
            <person name="Yoshinaga Y."/>
            <person name="Zwiers L.-H."/>
            <person name="Turgeon B.G."/>
            <person name="Goodwin S.B."/>
            <person name="Spatafora J.W."/>
            <person name="Crous P.W."/>
            <person name="Grigoriev I.V."/>
        </authorList>
    </citation>
    <scope>NUCLEOTIDE SEQUENCE</scope>
    <source>
        <strain evidence="2">CBS 394.84</strain>
    </source>
</reference>
<sequence length="274" mass="31262">MAVRQRITAPYTGTIDPTYRLVTSWILPPGVFFGFRALLSLYAFATLFTVFGWNGSHGRSEESRHSFSYFTHLTYWGLAFYYAFSAIHTGSYWLTGTPFLARWPKALQIAHSMFYSTIVIYPWIVTAVYWGLLAPGRFPSAFYLWSNTSQHALNSLYAFFEIFFPRTEPLPWLDLVPTVILLALYLGLAYLTHATEGFYVYGFLDLQEHSSGVVAAYIIGILVAAIVIFLIVRYLIMLRVWVTEKKMGKTGKFSSRGKLEETGKTIPLHHVSQK</sequence>
<proteinExistence type="predicted"/>
<dbReference type="RefSeq" id="XP_040783790.1">
    <property type="nucleotide sequence ID" value="XM_040929559.1"/>
</dbReference>
<evidence type="ECO:0000256" key="1">
    <source>
        <dbReference type="SAM" id="Phobius"/>
    </source>
</evidence>
<dbReference type="OrthoDB" id="419711at2759"/>
<keyword evidence="1" id="KW-0812">Transmembrane</keyword>
<evidence type="ECO:0000313" key="3">
    <source>
        <dbReference type="Proteomes" id="UP000800039"/>
    </source>
</evidence>
<evidence type="ECO:0008006" key="4">
    <source>
        <dbReference type="Google" id="ProtNLM"/>
    </source>
</evidence>
<keyword evidence="1" id="KW-1133">Transmembrane helix</keyword>
<evidence type="ECO:0000313" key="2">
    <source>
        <dbReference type="EMBL" id="KAF1841227.1"/>
    </source>
</evidence>
<dbReference type="GeneID" id="63846811"/>
<gene>
    <name evidence="2" type="ORF">K460DRAFT_295429</name>
</gene>
<keyword evidence="3" id="KW-1185">Reference proteome</keyword>
<dbReference type="Proteomes" id="UP000800039">
    <property type="component" value="Unassembled WGS sequence"/>
</dbReference>
<feature type="transmembrane region" description="Helical" evidence="1">
    <location>
        <begin position="73"/>
        <end position="94"/>
    </location>
</feature>
<name>A0A9P4G991_9PLEO</name>
<feature type="transmembrane region" description="Helical" evidence="1">
    <location>
        <begin position="212"/>
        <end position="236"/>
    </location>
</feature>
<dbReference type="EMBL" id="ML976619">
    <property type="protein sequence ID" value="KAF1841227.1"/>
    <property type="molecule type" value="Genomic_DNA"/>
</dbReference>
<dbReference type="GO" id="GO:0016020">
    <property type="term" value="C:membrane"/>
    <property type="evidence" value="ECO:0007669"/>
    <property type="project" value="TreeGrafter"/>
</dbReference>
<organism evidence="2 3">
    <name type="scientific">Cucurbitaria berberidis CBS 394.84</name>
    <dbReference type="NCBI Taxonomy" id="1168544"/>
    <lineage>
        <taxon>Eukaryota</taxon>
        <taxon>Fungi</taxon>
        <taxon>Dikarya</taxon>
        <taxon>Ascomycota</taxon>
        <taxon>Pezizomycotina</taxon>
        <taxon>Dothideomycetes</taxon>
        <taxon>Pleosporomycetidae</taxon>
        <taxon>Pleosporales</taxon>
        <taxon>Pleosporineae</taxon>
        <taxon>Cucurbitariaceae</taxon>
        <taxon>Cucurbitaria</taxon>
    </lineage>
</organism>
<dbReference type="AlphaFoldDB" id="A0A9P4G991"/>
<accession>A0A9P4G991</accession>